<sequence length="81" mass="8626">MQFSLISVLAALFIASTLAAPVSETRDLVDPECQGKAIGDACSTFSTVIGTRTGTCQHPSDSGVEDTFQTFCDTFNINDFL</sequence>
<protein>
    <submittedName>
        <fullName evidence="2">Uncharacterized protein</fullName>
    </submittedName>
</protein>
<keyword evidence="1" id="KW-0732">Signal</keyword>
<dbReference type="Proteomes" id="UP001218218">
    <property type="component" value="Unassembled WGS sequence"/>
</dbReference>
<feature type="signal peptide" evidence="1">
    <location>
        <begin position="1"/>
        <end position="19"/>
    </location>
</feature>
<accession>A0AAD6ZBV4</accession>
<feature type="chain" id="PRO_5041949425" evidence="1">
    <location>
        <begin position="20"/>
        <end position="81"/>
    </location>
</feature>
<organism evidence="2 3">
    <name type="scientific">Mycena albidolilacea</name>
    <dbReference type="NCBI Taxonomy" id="1033008"/>
    <lineage>
        <taxon>Eukaryota</taxon>
        <taxon>Fungi</taxon>
        <taxon>Dikarya</taxon>
        <taxon>Basidiomycota</taxon>
        <taxon>Agaricomycotina</taxon>
        <taxon>Agaricomycetes</taxon>
        <taxon>Agaricomycetidae</taxon>
        <taxon>Agaricales</taxon>
        <taxon>Marasmiineae</taxon>
        <taxon>Mycenaceae</taxon>
        <taxon>Mycena</taxon>
    </lineage>
</organism>
<dbReference type="AlphaFoldDB" id="A0AAD6ZBV4"/>
<proteinExistence type="predicted"/>
<evidence type="ECO:0000313" key="3">
    <source>
        <dbReference type="Proteomes" id="UP001218218"/>
    </source>
</evidence>
<dbReference type="EMBL" id="JARIHO010000064">
    <property type="protein sequence ID" value="KAJ7315058.1"/>
    <property type="molecule type" value="Genomic_DNA"/>
</dbReference>
<reference evidence="2" key="1">
    <citation type="submission" date="2023-03" db="EMBL/GenBank/DDBJ databases">
        <title>Massive genome expansion in bonnet fungi (Mycena s.s.) driven by repeated elements and novel gene families across ecological guilds.</title>
        <authorList>
            <consortium name="Lawrence Berkeley National Laboratory"/>
            <person name="Harder C.B."/>
            <person name="Miyauchi S."/>
            <person name="Viragh M."/>
            <person name="Kuo A."/>
            <person name="Thoen E."/>
            <person name="Andreopoulos B."/>
            <person name="Lu D."/>
            <person name="Skrede I."/>
            <person name="Drula E."/>
            <person name="Henrissat B."/>
            <person name="Morin E."/>
            <person name="Kohler A."/>
            <person name="Barry K."/>
            <person name="LaButti K."/>
            <person name="Morin E."/>
            <person name="Salamov A."/>
            <person name="Lipzen A."/>
            <person name="Mereny Z."/>
            <person name="Hegedus B."/>
            <person name="Baldrian P."/>
            <person name="Stursova M."/>
            <person name="Weitz H."/>
            <person name="Taylor A."/>
            <person name="Grigoriev I.V."/>
            <person name="Nagy L.G."/>
            <person name="Martin F."/>
            <person name="Kauserud H."/>
        </authorList>
    </citation>
    <scope>NUCLEOTIDE SEQUENCE</scope>
    <source>
        <strain evidence="2">CBHHK002</strain>
    </source>
</reference>
<evidence type="ECO:0000256" key="1">
    <source>
        <dbReference type="SAM" id="SignalP"/>
    </source>
</evidence>
<comment type="caution">
    <text evidence="2">The sequence shown here is derived from an EMBL/GenBank/DDBJ whole genome shotgun (WGS) entry which is preliminary data.</text>
</comment>
<evidence type="ECO:0000313" key="2">
    <source>
        <dbReference type="EMBL" id="KAJ7315058.1"/>
    </source>
</evidence>
<gene>
    <name evidence="2" type="ORF">DFH08DRAFT_1087081</name>
</gene>
<keyword evidence="3" id="KW-1185">Reference proteome</keyword>
<name>A0AAD6ZBV4_9AGAR</name>